<dbReference type="Proteomes" id="UP000092321">
    <property type="component" value="Unassembled WGS sequence"/>
</dbReference>
<evidence type="ECO:0000259" key="1">
    <source>
        <dbReference type="Pfam" id="PF00587"/>
    </source>
</evidence>
<dbReference type="Pfam" id="PF00587">
    <property type="entry name" value="tRNA-synt_2b"/>
    <property type="match status" value="1"/>
</dbReference>
<feature type="domain" description="Aminoacyl-tRNA synthetase class II (G/ P/ S/T)" evidence="1">
    <location>
        <begin position="131"/>
        <end position="440"/>
    </location>
</feature>
<dbReference type="GO" id="GO:0005524">
    <property type="term" value="F:ATP binding"/>
    <property type="evidence" value="ECO:0007669"/>
    <property type="project" value="InterPro"/>
</dbReference>
<protein>
    <submittedName>
        <fullName evidence="2">Class II aaRS and biotin synthetase</fullName>
    </submittedName>
</protein>
<dbReference type="OrthoDB" id="10267474at2759"/>
<evidence type="ECO:0000313" key="3">
    <source>
        <dbReference type="Proteomes" id="UP000092321"/>
    </source>
</evidence>
<dbReference type="PANTHER" id="PTHR42753:SF2">
    <property type="entry name" value="PROLINE--TRNA LIGASE"/>
    <property type="match status" value="1"/>
</dbReference>
<dbReference type="SUPFAM" id="SSF52954">
    <property type="entry name" value="Class II aaRS ABD-related"/>
    <property type="match status" value="1"/>
</dbReference>
<proteinExistence type="predicted"/>
<accession>A0A1B7TK88</accession>
<dbReference type="Gene3D" id="3.30.930.10">
    <property type="entry name" value="Bira Bifunctional Protein, Domain 2"/>
    <property type="match status" value="3"/>
</dbReference>
<sequence length="589" mass="69072">MSHHLSLHIKSNLFQQKRLYHFFINKDLLVTKQKQKHDVSITNNKDEVQLLIDHGFIHLQKTGYYHYLPLGLKVINNITKIIDKEFQKYDPNYTIQKLELCNSSPVKLWQTTSRYPKNKDEVFEFMDLGSKRLLNPTCEEDITNLFKNFYKPNNQDSLPVVLYQNTKKFRNEKRPRFGLKMHLIFFKTMKQKYINIFEKLKLPVTLAKADSGDIGGEESIEFQYINEKGEDTLLSCSSCHTGFNIEKFSGELNEKYHEKTLKDLAFKLCWNLKKDTLIAIYYPKNEILSLTKIEEELGDKLDSESFKLESNQTIIDFVNNQEDLQEYLFNLPIARMIDLRINKRGDLPDWPFKMFSKYQFMNIDKVDLCKHSSNKYDCSECGHEETINVTRSIEIGHIFNLGDRYTNKDNFKVFNKDGASVKMGCYGIGVSRILQILINEKQDSFGCNLPVNVAPYKVNFIIDNYKKDQLDDSLISFIERISENKFEMDYYVDANKDVKQFEKCKISNAIGIPINVLVNGKHTQLPIVEVEIRGDIINNEWARLIEEQIKNKDDFTVLRGKREDNKLPLFKVNYNDIFTVIDILLKCIR</sequence>
<dbReference type="EMBL" id="LXPE01000001">
    <property type="protein sequence ID" value="OBA29144.1"/>
    <property type="molecule type" value="Genomic_DNA"/>
</dbReference>
<dbReference type="InterPro" id="IPR002314">
    <property type="entry name" value="aa-tRNA-synt_IIb"/>
</dbReference>
<dbReference type="PANTHER" id="PTHR42753">
    <property type="entry name" value="MITOCHONDRIAL RIBOSOME PROTEIN L39/PROLYL-TRNA LIGASE FAMILY MEMBER"/>
    <property type="match status" value="1"/>
</dbReference>
<keyword evidence="3" id="KW-1185">Reference proteome</keyword>
<organism evidence="2 3">
    <name type="scientific">Hanseniaspora valbyensis NRRL Y-1626</name>
    <dbReference type="NCBI Taxonomy" id="766949"/>
    <lineage>
        <taxon>Eukaryota</taxon>
        <taxon>Fungi</taxon>
        <taxon>Dikarya</taxon>
        <taxon>Ascomycota</taxon>
        <taxon>Saccharomycotina</taxon>
        <taxon>Saccharomycetes</taxon>
        <taxon>Saccharomycodales</taxon>
        <taxon>Saccharomycodaceae</taxon>
        <taxon>Hanseniaspora</taxon>
    </lineage>
</organism>
<reference evidence="3" key="1">
    <citation type="journal article" date="2016" name="Proc. Natl. Acad. Sci. U.S.A.">
        <title>Comparative genomics of biotechnologically important yeasts.</title>
        <authorList>
            <person name="Riley R."/>
            <person name="Haridas S."/>
            <person name="Wolfe K.H."/>
            <person name="Lopes M.R."/>
            <person name="Hittinger C.T."/>
            <person name="Goeker M."/>
            <person name="Salamov A.A."/>
            <person name="Wisecaver J.H."/>
            <person name="Long T.M."/>
            <person name="Calvey C.H."/>
            <person name="Aerts A.L."/>
            <person name="Barry K.W."/>
            <person name="Choi C."/>
            <person name="Clum A."/>
            <person name="Coughlan A.Y."/>
            <person name="Deshpande S."/>
            <person name="Douglass A.P."/>
            <person name="Hanson S.J."/>
            <person name="Klenk H.-P."/>
            <person name="LaButti K.M."/>
            <person name="Lapidus A."/>
            <person name="Lindquist E.A."/>
            <person name="Lipzen A.M."/>
            <person name="Meier-Kolthoff J.P."/>
            <person name="Ohm R.A."/>
            <person name="Otillar R.P."/>
            <person name="Pangilinan J.L."/>
            <person name="Peng Y."/>
            <person name="Rokas A."/>
            <person name="Rosa C.A."/>
            <person name="Scheuner C."/>
            <person name="Sibirny A.A."/>
            <person name="Slot J.C."/>
            <person name="Stielow J.B."/>
            <person name="Sun H."/>
            <person name="Kurtzman C.P."/>
            <person name="Blackwell M."/>
            <person name="Grigoriev I.V."/>
            <person name="Jeffries T.W."/>
        </authorList>
    </citation>
    <scope>NUCLEOTIDE SEQUENCE [LARGE SCALE GENOMIC DNA]</scope>
    <source>
        <strain evidence="3">NRRL Y-1626</strain>
    </source>
</reference>
<dbReference type="GO" id="GO:0005739">
    <property type="term" value="C:mitochondrion"/>
    <property type="evidence" value="ECO:0007669"/>
    <property type="project" value="TreeGrafter"/>
</dbReference>
<dbReference type="GO" id="GO:0004827">
    <property type="term" value="F:proline-tRNA ligase activity"/>
    <property type="evidence" value="ECO:0007669"/>
    <property type="project" value="TreeGrafter"/>
</dbReference>
<dbReference type="SUPFAM" id="SSF55681">
    <property type="entry name" value="Class II aaRS and biotin synthetases"/>
    <property type="match status" value="1"/>
</dbReference>
<gene>
    <name evidence="2" type="ORF">HANVADRAFT_51069</name>
</gene>
<comment type="caution">
    <text evidence="2">The sequence shown here is derived from an EMBL/GenBank/DDBJ whole genome shotgun (WGS) entry which is preliminary data.</text>
</comment>
<dbReference type="Gene3D" id="3.40.50.800">
    <property type="entry name" value="Anticodon-binding domain"/>
    <property type="match status" value="1"/>
</dbReference>
<dbReference type="InterPro" id="IPR036621">
    <property type="entry name" value="Anticodon-bd_dom_sf"/>
</dbReference>
<evidence type="ECO:0000313" key="2">
    <source>
        <dbReference type="EMBL" id="OBA29144.1"/>
    </source>
</evidence>
<dbReference type="AlphaFoldDB" id="A0A1B7TK88"/>
<dbReference type="GO" id="GO:0006433">
    <property type="term" value="P:prolyl-tRNA aminoacylation"/>
    <property type="evidence" value="ECO:0007669"/>
    <property type="project" value="TreeGrafter"/>
</dbReference>
<dbReference type="InterPro" id="IPR050062">
    <property type="entry name" value="Pro-tRNA_synthetase"/>
</dbReference>
<dbReference type="InterPro" id="IPR045864">
    <property type="entry name" value="aa-tRNA-synth_II/BPL/LPL"/>
</dbReference>
<name>A0A1B7TK88_9ASCO</name>